<evidence type="ECO:0000313" key="2">
    <source>
        <dbReference type="EMBL" id="KAB2703266.1"/>
    </source>
</evidence>
<feature type="transmembrane region" description="Helical" evidence="1">
    <location>
        <begin position="32"/>
        <end position="50"/>
    </location>
</feature>
<reference evidence="2 5" key="2">
    <citation type="submission" date="2019-09" db="EMBL/GenBank/DDBJ databases">
        <title>Taxonomic organization of the family Brucellaceae based on a phylogenomic approach.</title>
        <authorList>
            <person name="Leclercq S."/>
            <person name="Cloeckaert A."/>
            <person name="Zygmunt M.S."/>
        </authorList>
    </citation>
    <scope>NUCLEOTIDE SEQUENCE [LARGE SCALE GENOMIC DNA]</scope>
    <source>
        <strain evidence="2 5">LUP23</strain>
    </source>
</reference>
<name>A0A256GZ03_9HYPH</name>
<feature type="transmembrane region" description="Helical" evidence="1">
    <location>
        <begin position="71"/>
        <end position="91"/>
    </location>
</feature>
<dbReference type="AlphaFoldDB" id="A0A256GZ03"/>
<sequence>MNRTFLLRLVFDFVAAGLLLVGLAYYWLDNTVHEIVGTGMFLLIIVHNLLNRRWYKTLAKSRHEARGLINSSTILLLAAAMLALLVTSLMISRTVFSFLPFSGGFSTRQIHILVAWWALIIVSLHLGMRWSMLMNVARNLAGIKRTNTLRTITLRVITVLIALQGIRSWFEIGMGAKLTAKVSMEFWDFNESTAEFFIHLIAIAGLFISISHYLMKLLCHFRGA</sequence>
<protein>
    <submittedName>
        <fullName evidence="2">DUF4405 domain-containing protein</fullName>
    </submittedName>
</protein>
<feature type="transmembrane region" description="Helical" evidence="1">
    <location>
        <begin position="152"/>
        <end position="170"/>
    </location>
</feature>
<feature type="transmembrane region" description="Helical" evidence="1">
    <location>
        <begin position="5"/>
        <end position="26"/>
    </location>
</feature>
<keyword evidence="1" id="KW-0812">Transmembrane</keyword>
<gene>
    <name evidence="3" type="ORF">CES86_0038</name>
    <name evidence="2" type="ORF">F9L03_14470</name>
</gene>
<reference evidence="3 4" key="1">
    <citation type="submission" date="2017-07" db="EMBL/GenBank/DDBJ databases">
        <title>Draft genome of Ochrobactrum lupini type strain LUP21.</title>
        <authorList>
            <person name="Krzyzanowska D.M."/>
            <person name="Jafra S."/>
        </authorList>
    </citation>
    <scope>NUCLEOTIDE SEQUENCE [LARGE SCALE GENOMIC DNA]</scope>
    <source>
        <strain evidence="3 4">LUP21</strain>
    </source>
</reference>
<evidence type="ECO:0000256" key="1">
    <source>
        <dbReference type="SAM" id="Phobius"/>
    </source>
</evidence>
<keyword evidence="1" id="KW-1133">Transmembrane helix</keyword>
<feature type="transmembrane region" description="Helical" evidence="1">
    <location>
        <begin position="111"/>
        <end position="131"/>
    </location>
</feature>
<dbReference type="Proteomes" id="UP000435957">
    <property type="component" value="Unassembled WGS sequence"/>
</dbReference>
<dbReference type="Proteomes" id="UP000216363">
    <property type="component" value="Unassembled WGS sequence"/>
</dbReference>
<evidence type="ECO:0000313" key="4">
    <source>
        <dbReference type="Proteomes" id="UP000216363"/>
    </source>
</evidence>
<keyword evidence="1" id="KW-0472">Membrane</keyword>
<comment type="caution">
    <text evidence="3">The sequence shown here is derived from an EMBL/GenBank/DDBJ whole genome shotgun (WGS) entry which is preliminary data.</text>
</comment>
<keyword evidence="5" id="KW-1185">Reference proteome</keyword>
<dbReference type="EMBL" id="NNRN01000029">
    <property type="protein sequence ID" value="OYR32382.1"/>
    <property type="molecule type" value="Genomic_DNA"/>
</dbReference>
<evidence type="ECO:0000313" key="5">
    <source>
        <dbReference type="Proteomes" id="UP000435957"/>
    </source>
</evidence>
<proteinExistence type="predicted"/>
<dbReference type="RefSeq" id="WP_094513516.1">
    <property type="nucleotide sequence ID" value="NZ_JBHEEP010000007.1"/>
</dbReference>
<evidence type="ECO:0000313" key="3">
    <source>
        <dbReference type="EMBL" id="OYR32382.1"/>
    </source>
</evidence>
<accession>A0A256GZ03</accession>
<organism evidence="3 4">
    <name type="scientific">Brucella lupini</name>
    <dbReference type="NCBI Taxonomy" id="255457"/>
    <lineage>
        <taxon>Bacteria</taxon>
        <taxon>Pseudomonadati</taxon>
        <taxon>Pseudomonadota</taxon>
        <taxon>Alphaproteobacteria</taxon>
        <taxon>Hyphomicrobiales</taxon>
        <taxon>Brucellaceae</taxon>
        <taxon>Brucella/Ochrobactrum group</taxon>
        <taxon>Brucella</taxon>
    </lineage>
</organism>
<feature type="transmembrane region" description="Helical" evidence="1">
    <location>
        <begin position="196"/>
        <end position="215"/>
    </location>
</feature>
<dbReference type="EMBL" id="WBWF01000009">
    <property type="protein sequence ID" value="KAB2703266.1"/>
    <property type="molecule type" value="Genomic_DNA"/>
</dbReference>